<dbReference type="PROSITE" id="PS00070">
    <property type="entry name" value="ALDEHYDE_DEHYDR_CYS"/>
    <property type="match status" value="1"/>
</dbReference>
<dbReference type="InterPro" id="IPR029510">
    <property type="entry name" value="Ald_DH_CS_GLU"/>
</dbReference>
<dbReference type="InterPro" id="IPR016163">
    <property type="entry name" value="Ald_DH_C"/>
</dbReference>
<evidence type="ECO:0000256" key="4">
    <source>
        <dbReference type="PROSITE-ProRule" id="PRU10007"/>
    </source>
</evidence>
<dbReference type="PIRSF" id="PIRSF036492">
    <property type="entry name" value="ALDH"/>
    <property type="match status" value="1"/>
</dbReference>
<dbReference type="Gene3D" id="3.40.605.10">
    <property type="entry name" value="Aldehyde Dehydrogenase, Chain A, domain 1"/>
    <property type="match status" value="1"/>
</dbReference>
<keyword evidence="8" id="KW-1185">Reference proteome</keyword>
<dbReference type="PANTHER" id="PTHR43570">
    <property type="entry name" value="ALDEHYDE DEHYDROGENASE"/>
    <property type="match status" value="1"/>
</dbReference>
<organism evidence="7 8">
    <name type="scientific">Aduncisulcus paluster</name>
    <dbReference type="NCBI Taxonomy" id="2918883"/>
    <lineage>
        <taxon>Eukaryota</taxon>
        <taxon>Metamonada</taxon>
        <taxon>Carpediemonas-like organisms</taxon>
        <taxon>Aduncisulcus</taxon>
    </lineage>
</organism>
<dbReference type="InterPro" id="IPR016161">
    <property type="entry name" value="Ald_DH/histidinol_DH"/>
</dbReference>
<evidence type="ECO:0000256" key="3">
    <source>
        <dbReference type="PIRNR" id="PIRNR036492"/>
    </source>
</evidence>
<dbReference type="PROSITE" id="PS00687">
    <property type="entry name" value="ALDEHYDE_DEHYDR_GLU"/>
    <property type="match status" value="1"/>
</dbReference>
<dbReference type="Gene3D" id="3.40.309.10">
    <property type="entry name" value="Aldehyde Dehydrogenase, Chain A, domain 2"/>
    <property type="match status" value="1"/>
</dbReference>
<dbReference type="SUPFAM" id="SSF53720">
    <property type="entry name" value="ALDH-like"/>
    <property type="match status" value="1"/>
</dbReference>
<dbReference type="InterPro" id="IPR015590">
    <property type="entry name" value="Aldehyde_DH_dom"/>
</dbReference>
<dbReference type="Proteomes" id="UP001057375">
    <property type="component" value="Unassembled WGS sequence"/>
</dbReference>
<accession>A0ABQ5KVY7</accession>
<proteinExistence type="inferred from homology"/>
<dbReference type="InterPro" id="IPR012394">
    <property type="entry name" value="Aldehyde_DH_NAD(P)"/>
</dbReference>
<evidence type="ECO:0000256" key="1">
    <source>
        <dbReference type="ARBA" id="ARBA00009986"/>
    </source>
</evidence>
<comment type="similarity">
    <text evidence="1 3 5">Belongs to the aldehyde dehydrogenase family.</text>
</comment>
<reference evidence="7" key="1">
    <citation type="submission" date="2022-03" db="EMBL/GenBank/DDBJ databases">
        <title>Draft genome sequence of Aduncisulcus paluster, a free-living microaerophilic Fornicata.</title>
        <authorList>
            <person name="Yuyama I."/>
            <person name="Kume K."/>
            <person name="Tamura T."/>
            <person name="Inagaki Y."/>
            <person name="Hashimoto T."/>
        </authorList>
    </citation>
    <scope>NUCLEOTIDE SEQUENCE</scope>
    <source>
        <strain evidence="7">NY0171</strain>
    </source>
</reference>
<dbReference type="PANTHER" id="PTHR43570:SF16">
    <property type="entry name" value="ALDEHYDE DEHYDROGENASE TYPE III, ISOFORM Q"/>
    <property type="match status" value="1"/>
</dbReference>
<evidence type="ECO:0000259" key="6">
    <source>
        <dbReference type="Pfam" id="PF00171"/>
    </source>
</evidence>
<feature type="active site" evidence="4">
    <location>
        <position position="208"/>
    </location>
</feature>
<evidence type="ECO:0000256" key="5">
    <source>
        <dbReference type="RuleBase" id="RU003345"/>
    </source>
</evidence>
<feature type="domain" description="Aldehyde dehydrogenase" evidence="6">
    <location>
        <begin position="22"/>
        <end position="438"/>
    </location>
</feature>
<dbReference type="InterPro" id="IPR016160">
    <property type="entry name" value="Ald_DH_CS_CYS"/>
</dbReference>
<name>A0ABQ5KVY7_9EUKA</name>
<evidence type="ECO:0000313" key="8">
    <source>
        <dbReference type="Proteomes" id="UP001057375"/>
    </source>
</evidence>
<sequence>MQKYCKDLYDRCYGKHMSRTLVPISFRISLLKLLLSSLESHKEDICDALHADLHKSTGEALLTEYLPCREDLRDAISNLKEWVKPRSLKTPIFLKPKCKAALSPEPIGPVFVISPWNYPFSLAFIPVIGAIASGNPVVLKASTQTENTTKILREVFRAIDVPVVEGDSKYATELLKYRWAHIFYTGGPRVARTIYSEAAKHLTPVSLELGGKSPCIVSNKADINKIAKRIVFGKFSNAGQTCVAPDYIVVVASVAKELVTKIQEVLKQFYSAEPSKLDSGFGHVVSKRRYDHLCQLIATSKREHDEDSVTYTGSVACDPAIKFIAPHIVFPCAPDSCLLKEEIFGPILPVVCVDSFEAAIDFVCRDMKASYEAKPLAVYLFTNDPKEMTKAKVIPGGSFVVNECNVQAGMSSIPFGGIGESGIGGYHGKWSFDTFSHLRPTVVRYGRIELDKGVRYPPYNAKKIKMLEKTM</sequence>
<comment type="caution">
    <text evidence="7">The sequence shown here is derived from an EMBL/GenBank/DDBJ whole genome shotgun (WGS) entry which is preliminary data.</text>
</comment>
<protein>
    <recommendedName>
        <fullName evidence="3">Aldehyde dehydrogenase</fullName>
    </recommendedName>
</protein>
<keyword evidence="2 3" id="KW-0560">Oxidoreductase</keyword>
<evidence type="ECO:0000256" key="2">
    <source>
        <dbReference type="ARBA" id="ARBA00023002"/>
    </source>
</evidence>
<dbReference type="Pfam" id="PF00171">
    <property type="entry name" value="Aldedh"/>
    <property type="match status" value="1"/>
</dbReference>
<gene>
    <name evidence="7" type="ORF">ADUPG1_009550</name>
</gene>
<dbReference type="InterPro" id="IPR016162">
    <property type="entry name" value="Ald_DH_N"/>
</dbReference>
<dbReference type="EMBL" id="BQXS01011268">
    <property type="protein sequence ID" value="GKT36620.1"/>
    <property type="molecule type" value="Genomic_DNA"/>
</dbReference>
<evidence type="ECO:0000313" key="7">
    <source>
        <dbReference type="EMBL" id="GKT36620.1"/>
    </source>
</evidence>